<gene>
    <name evidence="8" type="primary">tadA</name>
    <name evidence="10" type="ORF">ABR189_15460</name>
</gene>
<evidence type="ECO:0000256" key="4">
    <source>
        <dbReference type="ARBA" id="ARBA00022723"/>
    </source>
</evidence>
<evidence type="ECO:0000313" key="11">
    <source>
        <dbReference type="Proteomes" id="UP001549749"/>
    </source>
</evidence>
<evidence type="ECO:0000256" key="8">
    <source>
        <dbReference type="HAMAP-Rule" id="MF_00972"/>
    </source>
</evidence>
<reference evidence="10 11" key="1">
    <citation type="submission" date="2024-06" db="EMBL/GenBank/DDBJ databases">
        <title>Chitinophaga defluvii sp. nov., isolated from municipal sewage.</title>
        <authorList>
            <person name="Zhang L."/>
        </authorList>
    </citation>
    <scope>NUCLEOTIDE SEQUENCE [LARGE SCALE GENOMIC DNA]</scope>
    <source>
        <strain evidence="10 11">H8</strain>
    </source>
</reference>
<dbReference type="HAMAP" id="MF_00972">
    <property type="entry name" value="tRNA_aden_deaminase"/>
    <property type="match status" value="1"/>
</dbReference>
<comment type="function">
    <text evidence="8">Catalyzes the deamination of adenosine to inosine at the wobble position 34 of tRNA(Arg2).</text>
</comment>
<dbReference type="PROSITE" id="PS00903">
    <property type="entry name" value="CYT_DCMP_DEAMINASES_1"/>
    <property type="match status" value="1"/>
</dbReference>
<keyword evidence="3 8" id="KW-0819">tRNA processing</keyword>
<evidence type="ECO:0000256" key="1">
    <source>
        <dbReference type="ARBA" id="ARBA00010669"/>
    </source>
</evidence>
<dbReference type="Proteomes" id="UP001549749">
    <property type="component" value="Unassembled WGS sequence"/>
</dbReference>
<keyword evidence="11" id="KW-1185">Reference proteome</keyword>
<evidence type="ECO:0000256" key="6">
    <source>
        <dbReference type="ARBA" id="ARBA00022833"/>
    </source>
</evidence>
<organism evidence="10 11">
    <name type="scientific">Chitinophaga defluvii</name>
    <dbReference type="NCBI Taxonomy" id="3163343"/>
    <lineage>
        <taxon>Bacteria</taxon>
        <taxon>Pseudomonadati</taxon>
        <taxon>Bacteroidota</taxon>
        <taxon>Chitinophagia</taxon>
        <taxon>Chitinophagales</taxon>
        <taxon>Chitinophagaceae</taxon>
        <taxon>Chitinophaga</taxon>
    </lineage>
</organism>
<evidence type="ECO:0000256" key="3">
    <source>
        <dbReference type="ARBA" id="ARBA00022694"/>
    </source>
</evidence>
<protein>
    <recommendedName>
        <fullName evidence="8">tRNA-specific adenosine deaminase</fullName>
        <ecNumber evidence="8">3.5.4.33</ecNumber>
    </recommendedName>
</protein>
<dbReference type="InterPro" id="IPR016192">
    <property type="entry name" value="APOBEC/CMP_deaminase_Zn-bd"/>
</dbReference>
<feature type="active site" description="Proton donor" evidence="8">
    <location>
        <position position="55"/>
    </location>
</feature>
<sequence length="146" mass="16288">MMTDEYYMQQALKEARKAFDEGEVPVGAVIALNGVIIAKGYNQVEKLNDCTAHAEMIALTSAFNYLGSKYLMEATLYVTLEPCLMCAGALYWSKIGRIVYAAADEKNSYRRATGNQSPFHPKTKLELGPCGEESLQLVKTFFAKRR</sequence>
<comment type="caution">
    <text evidence="10">The sequence shown here is derived from an EMBL/GenBank/DDBJ whole genome shotgun (WGS) entry which is preliminary data.</text>
</comment>
<dbReference type="EC" id="3.5.4.33" evidence="8"/>
<dbReference type="PROSITE" id="PS51747">
    <property type="entry name" value="CYT_DCMP_DEAMINASES_2"/>
    <property type="match status" value="1"/>
</dbReference>
<evidence type="ECO:0000313" key="10">
    <source>
        <dbReference type="EMBL" id="MET6998780.1"/>
    </source>
</evidence>
<feature type="binding site" evidence="8">
    <location>
        <position position="86"/>
    </location>
    <ligand>
        <name>Zn(2+)</name>
        <dbReference type="ChEBI" id="CHEBI:29105"/>
        <note>catalytic</note>
    </ligand>
</feature>
<dbReference type="InterPro" id="IPR028883">
    <property type="entry name" value="tRNA_aden_deaminase"/>
</dbReference>
<comment type="similarity">
    <text evidence="1">Belongs to the cytidine and deoxycytidylate deaminase family. ADAT2 subfamily.</text>
</comment>
<name>A0ABV2T8X5_9BACT</name>
<dbReference type="InterPro" id="IPR002125">
    <property type="entry name" value="CMP_dCMP_dom"/>
</dbReference>
<dbReference type="GO" id="GO:0052717">
    <property type="term" value="F:tRNA-specific adenosine-34 deaminase activity"/>
    <property type="evidence" value="ECO:0007669"/>
    <property type="project" value="UniProtKB-EC"/>
</dbReference>
<keyword evidence="5 8" id="KW-0378">Hydrolase</keyword>
<keyword evidence="6 8" id="KW-0862">Zinc</keyword>
<accession>A0ABV2T8X5</accession>
<dbReference type="RefSeq" id="WP_354661420.1">
    <property type="nucleotide sequence ID" value="NZ_JBEXAC010000002.1"/>
</dbReference>
<comment type="catalytic activity">
    <reaction evidence="7 8">
        <text>adenosine(34) in tRNA + H2O + H(+) = inosine(34) in tRNA + NH4(+)</text>
        <dbReference type="Rhea" id="RHEA:43168"/>
        <dbReference type="Rhea" id="RHEA-COMP:10373"/>
        <dbReference type="Rhea" id="RHEA-COMP:10374"/>
        <dbReference type="ChEBI" id="CHEBI:15377"/>
        <dbReference type="ChEBI" id="CHEBI:15378"/>
        <dbReference type="ChEBI" id="CHEBI:28938"/>
        <dbReference type="ChEBI" id="CHEBI:74411"/>
        <dbReference type="ChEBI" id="CHEBI:82852"/>
        <dbReference type="EC" id="3.5.4.33"/>
    </reaction>
</comment>
<comment type="cofactor">
    <cofactor evidence="8">
        <name>Zn(2+)</name>
        <dbReference type="ChEBI" id="CHEBI:29105"/>
    </cofactor>
    <text evidence="8">Binds 1 zinc ion per subunit.</text>
</comment>
<feature type="binding site" evidence="8">
    <location>
        <position position="53"/>
    </location>
    <ligand>
        <name>Zn(2+)</name>
        <dbReference type="ChEBI" id="CHEBI:29105"/>
        <note>catalytic</note>
    </ligand>
</feature>
<dbReference type="PANTHER" id="PTHR11079:SF202">
    <property type="entry name" value="TRNA-SPECIFIC ADENOSINE DEAMINASE"/>
    <property type="match status" value="1"/>
</dbReference>
<dbReference type="EMBL" id="JBEXAC010000002">
    <property type="protein sequence ID" value="MET6998780.1"/>
    <property type="molecule type" value="Genomic_DNA"/>
</dbReference>
<comment type="subunit">
    <text evidence="2 8">Homodimer.</text>
</comment>
<dbReference type="PANTHER" id="PTHR11079">
    <property type="entry name" value="CYTOSINE DEAMINASE FAMILY MEMBER"/>
    <property type="match status" value="1"/>
</dbReference>
<dbReference type="Gene3D" id="3.40.140.10">
    <property type="entry name" value="Cytidine Deaminase, domain 2"/>
    <property type="match status" value="1"/>
</dbReference>
<evidence type="ECO:0000256" key="2">
    <source>
        <dbReference type="ARBA" id="ARBA00011738"/>
    </source>
</evidence>
<feature type="binding site" evidence="8">
    <location>
        <position position="83"/>
    </location>
    <ligand>
        <name>Zn(2+)</name>
        <dbReference type="ChEBI" id="CHEBI:29105"/>
        <note>catalytic</note>
    </ligand>
</feature>
<dbReference type="Pfam" id="PF00383">
    <property type="entry name" value="dCMP_cyt_deam_1"/>
    <property type="match status" value="1"/>
</dbReference>
<dbReference type="SUPFAM" id="SSF53927">
    <property type="entry name" value="Cytidine deaminase-like"/>
    <property type="match status" value="1"/>
</dbReference>
<evidence type="ECO:0000256" key="7">
    <source>
        <dbReference type="ARBA" id="ARBA00048045"/>
    </source>
</evidence>
<evidence type="ECO:0000259" key="9">
    <source>
        <dbReference type="PROSITE" id="PS51747"/>
    </source>
</evidence>
<feature type="domain" description="CMP/dCMP-type deaminase" evidence="9">
    <location>
        <begin position="2"/>
        <end position="112"/>
    </location>
</feature>
<keyword evidence="4 8" id="KW-0479">Metal-binding</keyword>
<dbReference type="CDD" id="cd01285">
    <property type="entry name" value="nucleoside_deaminase"/>
    <property type="match status" value="1"/>
</dbReference>
<proteinExistence type="inferred from homology"/>
<evidence type="ECO:0000256" key="5">
    <source>
        <dbReference type="ARBA" id="ARBA00022801"/>
    </source>
</evidence>
<dbReference type="InterPro" id="IPR016193">
    <property type="entry name" value="Cytidine_deaminase-like"/>
</dbReference>